<name>A0A0A8YNM3_ARUDO</name>
<organism evidence="1">
    <name type="scientific">Arundo donax</name>
    <name type="common">Giant reed</name>
    <name type="synonym">Donax arundinaceus</name>
    <dbReference type="NCBI Taxonomy" id="35708"/>
    <lineage>
        <taxon>Eukaryota</taxon>
        <taxon>Viridiplantae</taxon>
        <taxon>Streptophyta</taxon>
        <taxon>Embryophyta</taxon>
        <taxon>Tracheophyta</taxon>
        <taxon>Spermatophyta</taxon>
        <taxon>Magnoliopsida</taxon>
        <taxon>Liliopsida</taxon>
        <taxon>Poales</taxon>
        <taxon>Poaceae</taxon>
        <taxon>PACMAD clade</taxon>
        <taxon>Arundinoideae</taxon>
        <taxon>Arundineae</taxon>
        <taxon>Arundo</taxon>
    </lineage>
</organism>
<evidence type="ECO:0000313" key="1">
    <source>
        <dbReference type="EMBL" id="JAD24312.1"/>
    </source>
</evidence>
<dbReference type="AlphaFoldDB" id="A0A0A8YNM3"/>
<proteinExistence type="predicted"/>
<dbReference type="EMBL" id="GBRH01273583">
    <property type="protein sequence ID" value="JAD24312.1"/>
    <property type="molecule type" value="Transcribed_RNA"/>
</dbReference>
<sequence length="37" mass="4645">MRLSFVRITTLTKYHKKILVFNRSFNFQRLRYELVKP</sequence>
<reference evidence="1" key="2">
    <citation type="journal article" date="2015" name="Data Brief">
        <title>Shoot transcriptome of the giant reed, Arundo donax.</title>
        <authorList>
            <person name="Barrero R.A."/>
            <person name="Guerrero F.D."/>
            <person name="Moolhuijzen P."/>
            <person name="Goolsby J.A."/>
            <person name="Tidwell J."/>
            <person name="Bellgard S.E."/>
            <person name="Bellgard M.I."/>
        </authorList>
    </citation>
    <scope>NUCLEOTIDE SEQUENCE</scope>
    <source>
        <tissue evidence="1">Shoot tissue taken approximately 20 cm above the soil surface</tissue>
    </source>
</reference>
<accession>A0A0A8YNM3</accession>
<protein>
    <submittedName>
        <fullName evidence="1">Uncharacterized protein</fullName>
    </submittedName>
</protein>
<reference evidence="1" key="1">
    <citation type="submission" date="2014-09" db="EMBL/GenBank/DDBJ databases">
        <authorList>
            <person name="Magalhaes I.L.F."/>
            <person name="Oliveira U."/>
            <person name="Santos F.R."/>
            <person name="Vidigal T.H.D.A."/>
            <person name="Brescovit A.D."/>
            <person name="Santos A.J."/>
        </authorList>
    </citation>
    <scope>NUCLEOTIDE SEQUENCE</scope>
    <source>
        <tissue evidence="1">Shoot tissue taken approximately 20 cm above the soil surface</tissue>
    </source>
</reference>